<dbReference type="Gene3D" id="3.40.50.1820">
    <property type="entry name" value="alpha/beta hydrolase"/>
    <property type="match status" value="1"/>
</dbReference>
<dbReference type="EMBL" id="JAMKFB020000004">
    <property type="protein sequence ID" value="KAL0196489.1"/>
    <property type="molecule type" value="Genomic_DNA"/>
</dbReference>
<feature type="domain" description="Carboxylesterase type B" evidence="1">
    <location>
        <begin position="51"/>
        <end position="112"/>
    </location>
</feature>
<comment type="caution">
    <text evidence="2">The sequence shown here is derived from an EMBL/GenBank/DDBJ whole genome shotgun (WGS) entry which is preliminary data.</text>
</comment>
<dbReference type="PANTHER" id="PTHR45570">
    <property type="entry name" value="CARBOXYLIC ESTER HYDROLASE"/>
    <property type="match status" value="1"/>
</dbReference>
<dbReference type="SUPFAM" id="SSF53474">
    <property type="entry name" value="alpha/beta-Hydrolases"/>
    <property type="match status" value="1"/>
</dbReference>
<evidence type="ECO:0000313" key="2">
    <source>
        <dbReference type="EMBL" id="KAL0196489.1"/>
    </source>
</evidence>
<reference evidence="2 3" key="1">
    <citation type="submission" date="2024-05" db="EMBL/GenBank/DDBJ databases">
        <title>Genome sequencing and assembly of Indian major carp, Cirrhinus mrigala (Hamilton, 1822).</title>
        <authorList>
            <person name="Mohindra V."/>
            <person name="Chowdhury L.M."/>
            <person name="Lal K."/>
            <person name="Jena J.K."/>
        </authorList>
    </citation>
    <scope>NUCLEOTIDE SEQUENCE [LARGE SCALE GENOMIC DNA]</scope>
    <source>
        <strain evidence="2">CM1030</strain>
        <tissue evidence="2">Blood</tissue>
    </source>
</reference>
<dbReference type="InterPro" id="IPR002018">
    <property type="entry name" value="CarbesteraseB"/>
</dbReference>
<dbReference type="InterPro" id="IPR029058">
    <property type="entry name" value="AB_hydrolase_fold"/>
</dbReference>
<dbReference type="PANTHER" id="PTHR45570:SF1">
    <property type="entry name" value="CARBOXYLIC ESTER HYDROLASE"/>
    <property type="match status" value="1"/>
</dbReference>
<accession>A0ABD0RD79</accession>
<keyword evidence="3" id="KW-1185">Reference proteome</keyword>
<dbReference type="AlphaFoldDB" id="A0ABD0RD79"/>
<protein>
    <recommendedName>
        <fullName evidence="1">Carboxylesterase type B domain-containing protein</fullName>
    </recommendedName>
</protein>
<evidence type="ECO:0000313" key="3">
    <source>
        <dbReference type="Proteomes" id="UP001529510"/>
    </source>
</evidence>
<name>A0ABD0RD79_CIRMR</name>
<dbReference type="Pfam" id="PF00135">
    <property type="entry name" value="COesterase"/>
    <property type="match status" value="1"/>
</dbReference>
<evidence type="ECO:0000259" key="1">
    <source>
        <dbReference type="Pfam" id="PF00135"/>
    </source>
</evidence>
<dbReference type="Proteomes" id="UP001529510">
    <property type="component" value="Unassembled WGS sequence"/>
</dbReference>
<sequence length="134" mass="14185">MPQSIPTGANTGSVSDDQINLAALLRSVSSAALISDQPLTDPQTTSAAAGPKLLTKDGPIQGLTLDKSYLFYGIPFADPPVAASRWKPPRPVTPWRGVYDATYPRAACMQACIGPISDDCPKKVSGTRRQTGRD</sequence>
<gene>
    <name evidence="2" type="ORF">M9458_010061</name>
</gene>
<organism evidence="2 3">
    <name type="scientific">Cirrhinus mrigala</name>
    <name type="common">Mrigala</name>
    <dbReference type="NCBI Taxonomy" id="683832"/>
    <lineage>
        <taxon>Eukaryota</taxon>
        <taxon>Metazoa</taxon>
        <taxon>Chordata</taxon>
        <taxon>Craniata</taxon>
        <taxon>Vertebrata</taxon>
        <taxon>Euteleostomi</taxon>
        <taxon>Actinopterygii</taxon>
        <taxon>Neopterygii</taxon>
        <taxon>Teleostei</taxon>
        <taxon>Ostariophysi</taxon>
        <taxon>Cypriniformes</taxon>
        <taxon>Cyprinidae</taxon>
        <taxon>Labeoninae</taxon>
        <taxon>Labeonini</taxon>
        <taxon>Cirrhinus</taxon>
    </lineage>
</organism>
<proteinExistence type="predicted"/>